<dbReference type="Proteomes" id="UP000199071">
    <property type="component" value="Unassembled WGS sequence"/>
</dbReference>
<gene>
    <name evidence="1" type="ORF">SAMN02982931_02722</name>
</gene>
<protein>
    <submittedName>
        <fullName evidence="1">Uncharacterized protein</fullName>
    </submittedName>
</protein>
<organism evidence="1 2">
    <name type="scientific">Bauldia litoralis</name>
    <dbReference type="NCBI Taxonomy" id="665467"/>
    <lineage>
        <taxon>Bacteria</taxon>
        <taxon>Pseudomonadati</taxon>
        <taxon>Pseudomonadota</taxon>
        <taxon>Alphaproteobacteria</taxon>
        <taxon>Hyphomicrobiales</taxon>
        <taxon>Kaistiaceae</taxon>
        <taxon>Bauldia</taxon>
    </lineage>
</organism>
<dbReference type="OrthoDB" id="9801741at2"/>
<dbReference type="STRING" id="665467.SAMN02982931_02722"/>
<dbReference type="AlphaFoldDB" id="A0A1G6CTN5"/>
<proteinExistence type="predicted"/>
<name>A0A1G6CTN5_9HYPH</name>
<accession>A0A1G6CTN5</accession>
<evidence type="ECO:0000313" key="1">
    <source>
        <dbReference type="EMBL" id="SDB36115.1"/>
    </source>
</evidence>
<reference evidence="1 2" key="1">
    <citation type="submission" date="2016-10" db="EMBL/GenBank/DDBJ databases">
        <authorList>
            <person name="de Groot N.N."/>
        </authorList>
    </citation>
    <scope>NUCLEOTIDE SEQUENCE [LARGE SCALE GENOMIC DNA]</scope>
    <source>
        <strain evidence="1 2">ATCC 35022</strain>
    </source>
</reference>
<dbReference type="RefSeq" id="WP_090876983.1">
    <property type="nucleotide sequence ID" value="NZ_FMXQ01000005.1"/>
</dbReference>
<evidence type="ECO:0000313" key="2">
    <source>
        <dbReference type="Proteomes" id="UP000199071"/>
    </source>
</evidence>
<dbReference type="EMBL" id="FMXQ01000005">
    <property type="protein sequence ID" value="SDB36115.1"/>
    <property type="molecule type" value="Genomic_DNA"/>
</dbReference>
<keyword evidence="2" id="KW-1185">Reference proteome</keyword>
<sequence>MTDTYSLKTIRLNLARTKEFPEGSDRHGYRFTAPLDAEGHLNAEGWKKHRDVCRVVRFWAGEEDDIGHLVHRPGGSWGFTYDIDGDEGDESGFKLSSHTFVPGEYLSIRDDDGELHTFIVVTVQDI</sequence>